<proteinExistence type="predicted"/>
<evidence type="ECO:0000313" key="2">
    <source>
        <dbReference type="Proteomes" id="UP000785759"/>
    </source>
</evidence>
<comment type="caution">
    <text evidence="1">The sequence shown here is derived from an EMBL/GenBank/DDBJ whole genome shotgun (WGS) entry which is preliminary data.</text>
</comment>
<dbReference type="RefSeq" id="WP_139988722.1">
    <property type="nucleotide sequence ID" value="NZ_QFDK01000003.1"/>
</dbReference>
<organism evidence="1 2">
    <name type="scientific">Levilactobacillus brevis</name>
    <name type="common">Lactobacillus brevis</name>
    <dbReference type="NCBI Taxonomy" id="1580"/>
    <lineage>
        <taxon>Bacteria</taxon>
        <taxon>Bacillati</taxon>
        <taxon>Bacillota</taxon>
        <taxon>Bacilli</taxon>
        <taxon>Lactobacillales</taxon>
        <taxon>Lactobacillaceae</taxon>
        <taxon>Levilactobacillus</taxon>
    </lineage>
</organism>
<evidence type="ECO:0008006" key="3">
    <source>
        <dbReference type="Google" id="ProtNLM"/>
    </source>
</evidence>
<dbReference type="EMBL" id="QFDK01000003">
    <property type="protein sequence ID" value="TOZ05116.1"/>
    <property type="molecule type" value="Genomic_DNA"/>
</dbReference>
<reference evidence="1" key="1">
    <citation type="submission" date="2018-05" db="EMBL/GenBank/DDBJ databases">
        <title>Genome Comparison of Lactic Acid Bacteria Isolated from non-Wheat Sourdough.</title>
        <authorList>
            <person name="Rice T."/>
            <person name="Axel C."/>
            <person name="Lynch K.M."/>
            <person name="Benz C."/>
            <person name="Arendt E.K."/>
            <person name="Coffey A."/>
        </authorList>
    </citation>
    <scope>NUCLEOTIDE SEQUENCE</scope>
    <source>
        <strain evidence="1">TR055</strain>
    </source>
</reference>
<dbReference type="Proteomes" id="UP000785759">
    <property type="component" value="Unassembled WGS sequence"/>
</dbReference>
<gene>
    <name evidence="1" type="ORF">DIS17_04010</name>
</gene>
<sequence length="67" mass="7437">MIRKSGEITFKIVDGKPVGTYAEDFEPNEFVAFSVYALATTIAKLGGNPREYIIDAVNEMYGKDDDD</sequence>
<accession>A0AAJ5K585</accession>
<protein>
    <recommendedName>
        <fullName evidence="3">Phage protein</fullName>
    </recommendedName>
</protein>
<name>A0AAJ5K585_LEVBR</name>
<evidence type="ECO:0000313" key="1">
    <source>
        <dbReference type="EMBL" id="TOZ05116.1"/>
    </source>
</evidence>
<dbReference type="AlphaFoldDB" id="A0AAJ5K585"/>